<dbReference type="HOGENOM" id="CLU_076368_2_1_5"/>
<dbReference type="GO" id="GO:0016491">
    <property type="term" value="F:oxidoreductase activity"/>
    <property type="evidence" value="ECO:0007669"/>
    <property type="project" value="UniProtKB-KW"/>
</dbReference>
<feature type="domain" description="Pyrroline-5-carboxylate reductase catalytic N-terminal" evidence="2">
    <location>
        <begin position="3"/>
        <end position="92"/>
    </location>
</feature>
<dbReference type="Pfam" id="PF03807">
    <property type="entry name" value="F420_oxidored"/>
    <property type="match status" value="1"/>
</dbReference>
<dbReference type="PANTHER" id="PTHR14239">
    <property type="entry name" value="DUDULIN-RELATED"/>
    <property type="match status" value="1"/>
</dbReference>
<dbReference type="PANTHER" id="PTHR14239:SF10">
    <property type="entry name" value="REDUCTASE"/>
    <property type="match status" value="1"/>
</dbReference>
<dbReference type="SUPFAM" id="SSF51735">
    <property type="entry name" value="NAD(P)-binding Rossmann-fold domains"/>
    <property type="match status" value="1"/>
</dbReference>
<comment type="caution">
    <text evidence="3">The sequence shown here is derived from an EMBL/GenBank/DDBJ whole genome shotgun (WGS) entry which is preliminary data.</text>
</comment>
<dbReference type="InterPro" id="IPR051267">
    <property type="entry name" value="STEAP_metalloreductase"/>
</dbReference>
<protein>
    <submittedName>
        <fullName evidence="3">Putative reductase</fullName>
    </submittedName>
</protein>
<keyword evidence="4" id="KW-1185">Reference proteome</keyword>
<proteinExistence type="predicted"/>
<dbReference type="Gene3D" id="3.40.50.720">
    <property type="entry name" value="NAD(P)-binding Rossmann-like Domain"/>
    <property type="match status" value="1"/>
</dbReference>
<dbReference type="RefSeq" id="WP_037281467.1">
    <property type="nucleotide sequence ID" value="NZ_KK088588.1"/>
</dbReference>
<dbReference type="InterPro" id="IPR028939">
    <property type="entry name" value="P5C_Rdtase_cat_N"/>
</dbReference>
<dbReference type="Proteomes" id="UP000019666">
    <property type="component" value="Unassembled WGS sequence"/>
</dbReference>
<sequence>MHIGILGSGNMGQGLASLLAKAGHRIALGDRDPVRAEANAQGLGGGVTGTDLASAARGTDLVILALPYEAAAEVVAEIGGLAGQTVIDISNPVRPDYSGLSIGHTTSAAEEIQKAAPEAKVVKAFNTTFAQVLQAGGRAGGEPATVFVAGDDEGARGTVADLVQGLGLRAIDAGDLTAARLLEPLGMLNIRLGYGLGRGTDIAPAWLGNA</sequence>
<evidence type="ECO:0000259" key="2">
    <source>
        <dbReference type="Pfam" id="PF03807"/>
    </source>
</evidence>
<dbReference type="AlphaFoldDB" id="A0A017HRN0"/>
<keyword evidence="1" id="KW-0560">Oxidoreductase</keyword>
<gene>
    <name evidence="3" type="ORF">Rumeso_01391</name>
</gene>
<evidence type="ECO:0000256" key="1">
    <source>
        <dbReference type="ARBA" id="ARBA00023002"/>
    </source>
</evidence>
<dbReference type="PATRIC" id="fig|442562.3.peg.1377"/>
<dbReference type="EMBL" id="AOSK01000037">
    <property type="protein sequence ID" value="EYD77016.1"/>
    <property type="molecule type" value="Genomic_DNA"/>
</dbReference>
<reference evidence="3 4" key="1">
    <citation type="submission" date="2013-02" db="EMBL/GenBank/DDBJ databases">
        <authorList>
            <person name="Fiebig A."/>
            <person name="Goeker M."/>
            <person name="Klenk H.-P.P."/>
        </authorList>
    </citation>
    <scope>NUCLEOTIDE SEQUENCE [LARGE SCALE GENOMIC DNA]</scope>
    <source>
        <strain evidence="3 4">DSM 19309</strain>
    </source>
</reference>
<evidence type="ECO:0000313" key="3">
    <source>
        <dbReference type="EMBL" id="EYD77016.1"/>
    </source>
</evidence>
<organism evidence="3 4">
    <name type="scientific">Rubellimicrobium mesophilum DSM 19309</name>
    <dbReference type="NCBI Taxonomy" id="442562"/>
    <lineage>
        <taxon>Bacteria</taxon>
        <taxon>Pseudomonadati</taxon>
        <taxon>Pseudomonadota</taxon>
        <taxon>Alphaproteobacteria</taxon>
        <taxon>Rhodobacterales</taxon>
        <taxon>Roseobacteraceae</taxon>
        <taxon>Rubellimicrobium</taxon>
    </lineage>
</organism>
<dbReference type="InterPro" id="IPR036291">
    <property type="entry name" value="NAD(P)-bd_dom_sf"/>
</dbReference>
<evidence type="ECO:0000313" key="4">
    <source>
        <dbReference type="Proteomes" id="UP000019666"/>
    </source>
</evidence>
<name>A0A017HRN0_9RHOB</name>
<accession>A0A017HRN0</accession>